<comment type="caution">
    <text evidence="2">The sequence shown here is derived from an EMBL/GenBank/DDBJ whole genome shotgun (WGS) entry which is preliminary data.</text>
</comment>
<dbReference type="PANTHER" id="PTHR33735:SF24">
    <property type="match status" value="1"/>
</dbReference>
<feature type="region of interest" description="Disordered" evidence="1">
    <location>
        <begin position="186"/>
        <end position="219"/>
    </location>
</feature>
<dbReference type="AlphaFoldDB" id="A0AA38WGN6"/>
<dbReference type="Proteomes" id="UP001172457">
    <property type="component" value="Chromosome 2"/>
</dbReference>
<evidence type="ECO:0000256" key="1">
    <source>
        <dbReference type="SAM" id="MobiDB-lite"/>
    </source>
</evidence>
<feature type="compositionally biased region" description="Basic and acidic residues" evidence="1">
    <location>
        <begin position="186"/>
        <end position="208"/>
    </location>
</feature>
<accession>A0AA38WGN6</accession>
<name>A0AA38WGN6_9ASTR</name>
<protein>
    <submittedName>
        <fullName evidence="2">Uncharacterized protein</fullName>
    </submittedName>
</protein>
<feature type="compositionally biased region" description="Polar residues" evidence="1">
    <location>
        <begin position="210"/>
        <end position="219"/>
    </location>
</feature>
<organism evidence="2 3">
    <name type="scientific">Centaurea solstitialis</name>
    <name type="common">yellow star-thistle</name>
    <dbReference type="NCBI Taxonomy" id="347529"/>
    <lineage>
        <taxon>Eukaryota</taxon>
        <taxon>Viridiplantae</taxon>
        <taxon>Streptophyta</taxon>
        <taxon>Embryophyta</taxon>
        <taxon>Tracheophyta</taxon>
        <taxon>Spermatophyta</taxon>
        <taxon>Magnoliopsida</taxon>
        <taxon>eudicotyledons</taxon>
        <taxon>Gunneridae</taxon>
        <taxon>Pentapetalae</taxon>
        <taxon>asterids</taxon>
        <taxon>campanulids</taxon>
        <taxon>Asterales</taxon>
        <taxon>Asteraceae</taxon>
        <taxon>Carduoideae</taxon>
        <taxon>Cardueae</taxon>
        <taxon>Centaureinae</taxon>
        <taxon>Centaurea</taxon>
    </lineage>
</organism>
<gene>
    <name evidence="2" type="ORF">OSB04_005627</name>
</gene>
<dbReference type="PANTHER" id="PTHR33735">
    <property type="entry name" value="EXPRESSED PROTEIN"/>
    <property type="match status" value="1"/>
</dbReference>
<evidence type="ECO:0000313" key="3">
    <source>
        <dbReference type="Proteomes" id="UP001172457"/>
    </source>
</evidence>
<reference evidence="2" key="1">
    <citation type="submission" date="2023-03" db="EMBL/GenBank/DDBJ databases">
        <title>Chromosome-scale reference genome and RAD-based genetic map of yellow starthistle (Centaurea solstitialis) reveal putative structural variation and QTLs associated with invader traits.</title>
        <authorList>
            <person name="Reatini B."/>
            <person name="Cang F.A."/>
            <person name="Jiang Q."/>
            <person name="Mckibben M.T.W."/>
            <person name="Barker M.S."/>
            <person name="Rieseberg L.H."/>
            <person name="Dlugosch K.M."/>
        </authorList>
    </citation>
    <scope>NUCLEOTIDE SEQUENCE</scope>
    <source>
        <strain evidence="2">CAN-66</strain>
        <tissue evidence="2">Leaf</tissue>
    </source>
</reference>
<proteinExistence type="predicted"/>
<evidence type="ECO:0000313" key="2">
    <source>
        <dbReference type="EMBL" id="KAJ9560467.1"/>
    </source>
</evidence>
<sequence length="219" mass="24527">MASFIWANSMLSLKSSDNNRSLVFNPISKASFLKNKNSAWNLHGRSCRSLQMKFLIRSNVNPPPEAPNPSGSPSGSLRNWIVGLVLTFVLPFFTHKWGSFLLLKNKIETKVETKVETTEHVVKAIENVAERVDKVIDSITDDLPEDSKLKKALEFVDEIAEGVAKTAHVADDIIIKVEEAEGKLDSLIQHENEKREETAEDAKNKEGQEITAQDQENDK</sequence>
<dbReference type="EMBL" id="JARYMX010000002">
    <property type="protein sequence ID" value="KAJ9560467.1"/>
    <property type="molecule type" value="Genomic_DNA"/>
</dbReference>
<keyword evidence="3" id="KW-1185">Reference proteome</keyword>